<dbReference type="Proteomes" id="UP000324611">
    <property type="component" value="Unassembled WGS sequence"/>
</dbReference>
<feature type="transmembrane region" description="Helical" evidence="6">
    <location>
        <begin position="349"/>
        <end position="378"/>
    </location>
</feature>
<feature type="transmembrane region" description="Helical" evidence="6">
    <location>
        <begin position="769"/>
        <end position="791"/>
    </location>
</feature>
<dbReference type="InterPro" id="IPR050250">
    <property type="entry name" value="Macrolide_Exporter_MacB"/>
</dbReference>
<feature type="transmembrane region" description="Helical" evidence="6">
    <location>
        <begin position="739"/>
        <end position="757"/>
    </location>
</feature>
<keyword evidence="10" id="KW-1185">Reference proteome</keyword>
<reference evidence="9 10" key="2">
    <citation type="submission" date="2019-09" db="EMBL/GenBank/DDBJ databases">
        <authorList>
            <person name="Jin C."/>
        </authorList>
    </citation>
    <scope>NUCLEOTIDE SEQUENCE [LARGE SCALE GENOMIC DNA]</scope>
    <source>
        <strain evidence="9 10">BN140078</strain>
    </source>
</reference>
<feature type="transmembrane region" description="Helical" evidence="6">
    <location>
        <begin position="690"/>
        <end position="712"/>
    </location>
</feature>
<dbReference type="Pfam" id="PF02687">
    <property type="entry name" value="FtsX"/>
    <property type="match status" value="2"/>
</dbReference>
<evidence type="ECO:0000313" key="10">
    <source>
        <dbReference type="Proteomes" id="UP000324611"/>
    </source>
</evidence>
<evidence type="ECO:0000256" key="3">
    <source>
        <dbReference type="ARBA" id="ARBA00022692"/>
    </source>
</evidence>
<keyword evidence="4 6" id="KW-1133">Transmembrane helix</keyword>
<keyword evidence="5 6" id="KW-0472">Membrane</keyword>
<sequence length="810" mass="88976">MWHPVGRSVCFPTHPLMLSHYYKTGLRNLLRNRTHFFVNITGLAIGFSAFLLIFMVLAYEQSFDNFHPKKDRIYRAVRISNNPGDGEYRTGVPFPVTSALREEMPQIAAAAAITAEYDVQVIVPGPDGSAIKKYKEAKGVFLAEPQFFHLFNFPLAEGDVNTALKEPNTLLLTKALATKYFGGWQTAVGKTLNVHGLAMRITGILENPPVNTDFPLGMVFSYASLNADMNDWGSITDVNYCFIQLRPGYTPAQIDALMPAFMSRHIKADQRGYDLHLQSLEDMHADKRFGNFSGRTFSKDLVTALRLIGFFLLVVACVNFINLSTANAINRAREIGVRKALGSNRGQLLLQFFGETGITCLLAMTGAIIISLACIPFLNSLLDIKLSLNILKDPAAILFMLAALAGVTLLSGFYPALILSGFNPVSALKGKITTSAGKGVSLRRALVVLQFVIAQVLIIGTLVVISQMNYFRNKDLGFSKAAIVTASIPHDSLNRTKFILLQNELLAAPGVEGLSFSSFVPMGDGGWATDIRLTENTNMVVNMKPADTAYAKLYNMQLLAGRMYFSSDTMREYVVNETLLRKTGLGSPEAAVGKIVTVAGRRGPIVGVVKDFHNHSLRDPIDPIVMTAANQMYGLTNIKIAPGKAKQALAAMAAIWNKLYPDYVFEYNFLDQSIANYYKQEDQLSQLFKVFAGLAIFISCLGLYGMVSFMAGRRKKEIGIRKVLGAPVSSIVVLLSREFTILIAVAFCIAAPLAWYFMGEWLQQYTFSIRLGAGFFVVTLLSSVIIAWVTVGHSAIKAAIANPVKSLRTE</sequence>
<evidence type="ECO:0000313" key="9">
    <source>
        <dbReference type="EMBL" id="KAA2243101.1"/>
    </source>
</evidence>
<evidence type="ECO:0000256" key="2">
    <source>
        <dbReference type="ARBA" id="ARBA00022475"/>
    </source>
</evidence>
<feature type="transmembrane region" description="Helical" evidence="6">
    <location>
        <begin position="36"/>
        <end position="59"/>
    </location>
</feature>
<reference evidence="9 10" key="1">
    <citation type="submission" date="2019-09" db="EMBL/GenBank/DDBJ databases">
        <title>Chitinophaga ginsengihumi sp. nov., isolated from soil of ginseng rhizosphere.</title>
        <authorList>
            <person name="Lee J."/>
        </authorList>
    </citation>
    <scope>NUCLEOTIDE SEQUENCE [LARGE SCALE GENOMIC DNA]</scope>
    <source>
        <strain evidence="9 10">BN140078</strain>
    </source>
</reference>
<dbReference type="InterPro" id="IPR025857">
    <property type="entry name" value="MacB_PCD"/>
</dbReference>
<comment type="subcellular location">
    <subcellularLocation>
        <location evidence="1">Cell membrane</location>
        <topology evidence="1">Multi-pass membrane protein</topology>
    </subcellularLocation>
</comment>
<dbReference type="AlphaFoldDB" id="A0A5B2VV30"/>
<feature type="transmembrane region" description="Helical" evidence="6">
    <location>
        <begin position="398"/>
        <end position="425"/>
    </location>
</feature>
<feature type="domain" description="MacB-like periplasmic core" evidence="8">
    <location>
        <begin position="37"/>
        <end position="256"/>
    </location>
</feature>
<dbReference type="EMBL" id="VUOC01000002">
    <property type="protein sequence ID" value="KAA2243101.1"/>
    <property type="molecule type" value="Genomic_DNA"/>
</dbReference>
<dbReference type="PANTHER" id="PTHR30572:SF18">
    <property type="entry name" value="ABC-TYPE MACROLIDE FAMILY EXPORT SYSTEM PERMEASE COMPONENT 2"/>
    <property type="match status" value="1"/>
</dbReference>
<feature type="transmembrane region" description="Helical" evidence="6">
    <location>
        <begin position="307"/>
        <end position="329"/>
    </location>
</feature>
<evidence type="ECO:0000259" key="7">
    <source>
        <dbReference type="Pfam" id="PF02687"/>
    </source>
</evidence>
<proteinExistence type="predicted"/>
<protein>
    <submittedName>
        <fullName evidence="9">FtsX-like permease family protein</fullName>
    </submittedName>
</protein>
<keyword evidence="3 6" id="KW-0812">Transmembrane</keyword>
<feature type="domain" description="ABC3 transporter permease C-terminal" evidence="7">
    <location>
        <begin position="307"/>
        <end position="424"/>
    </location>
</feature>
<evidence type="ECO:0000256" key="6">
    <source>
        <dbReference type="SAM" id="Phobius"/>
    </source>
</evidence>
<accession>A0A5B2VV30</accession>
<evidence type="ECO:0000256" key="5">
    <source>
        <dbReference type="ARBA" id="ARBA00023136"/>
    </source>
</evidence>
<name>A0A5B2VV30_9BACT</name>
<dbReference type="PANTHER" id="PTHR30572">
    <property type="entry name" value="MEMBRANE COMPONENT OF TRANSPORTER-RELATED"/>
    <property type="match status" value="1"/>
</dbReference>
<evidence type="ECO:0000256" key="4">
    <source>
        <dbReference type="ARBA" id="ARBA00022989"/>
    </source>
</evidence>
<feature type="transmembrane region" description="Helical" evidence="6">
    <location>
        <begin position="446"/>
        <end position="465"/>
    </location>
</feature>
<dbReference type="InterPro" id="IPR003838">
    <property type="entry name" value="ABC3_permease_C"/>
</dbReference>
<organism evidence="9 10">
    <name type="scientific">Chitinophaga agrisoli</name>
    <dbReference type="NCBI Taxonomy" id="2607653"/>
    <lineage>
        <taxon>Bacteria</taxon>
        <taxon>Pseudomonadati</taxon>
        <taxon>Bacteroidota</taxon>
        <taxon>Chitinophagia</taxon>
        <taxon>Chitinophagales</taxon>
        <taxon>Chitinophagaceae</taxon>
        <taxon>Chitinophaga</taxon>
    </lineage>
</organism>
<dbReference type="Pfam" id="PF12704">
    <property type="entry name" value="MacB_PCD"/>
    <property type="match status" value="2"/>
</dbReference>
<comment type="caution">
    <text evidence="9">The sequence shown here is derived from an EMBL/GenBank/DDBJ whole genome shotgun (WGS) entry which is preliminary data.</text>
</comment>
<dbReference type="GO" id="GO:0005886">
    <property type="term" value="C:plasma membrane"/>
    <property type="evidence" value="ECO:0007669"/>
    <property type="project" value="UniProtKB-SubCell"/>
</dbReference>
<feature type="domain" description="MacB-like periplasmic core" evidence="8">
    <location>
        <begin position="453"/>
        <end position="651"/>
    </location>
</feature>
<dbReference type="GO" id="GO:0022857">
    <property type="term" value="F:transmembrane transporter activity"/>
    <property type="evidence" value="ECO:0007669"/>
    <property type="project" value="TreeGrafter"/>
</dbReference>
<keyword evidence="2" id="KW-1003">Cell membrane</keyword>
<evidence type="ECO:0000256" key="1">
    <source>
        <dbReference type="ARBA" id="ARBA00004651"/>
    </source>
</evidence>
<evidence type="ECO:0000259" key="8">
    <source>
        <dbReference type="Pfam" id="PF12704"/>
    </source>
</evidence>
<gene>
    <name evidence="9" type="ORF">F0L74_11340</name>
</gene>
<feature type="domain" description="ABC3 transporter permease C-terminal" evidence="7">
    <location>
        <begin position="690"/>
        <end position="802"/>
    </location>
</feature>